<dbReference type="InterPro" id="IPR012677">
    <property type="entry name" value="Nucleotide-bd_a/b_plait_sf"/>
</dbReference>
<feature type="region of interest" description="Disordered" evidence="7">
    <location>
        <begin position="370"/>
        <end position="394"/>
    </location>
</feature>
<dbReference type="AlphaFoldDB" id="A0A9Q1B137"/>
<comment type="subcellular location">
    <subcellularLocation>
        <location evidence="1">Nucleus</location>
    </subcellularLocation>
</comment>
<accession>A0A9Q1B137</accession>
<feature type="compositionally biased region" description="Polar residues" evidence="7">
    <location>
        <begin position="228"/>
        <end position="241"/>
    </location>
</feature>
<feature type="compositionally biased region" description="Basic and acidic residues" evidence="7">
    <location>
        <begin position="964"/>
        <end position="975"/>
    </location>
</feature>
<evidence type="ECO:0000313" key="10">
    <source>
        <dbReference type="EMBL" id="KAJ7325197.1"/>
    </source>
</evidence>
<sequence length="1228" mass="136767">MNQAPDPNGPEQPDHDARGSAPLQPGASAGPSGGMLPTPSLPHLIHNAAQLLDKNIFTVSTPNPLLPSPAGLQLAQLQAQLTLHRLKLAQTAVTNNSAAATVLNQVLSKVAMSQPLFNQLRHPSIFNTPQGHAGVPGVTNTRFPPGVIHFPAQNHSLAAPGGALGPVSNLQTQNPNAVVINPFGGVISQTPGQQAVVMGLNKPGITSATGGFYDYGKHAFVSDAEQGSQHGFATSGSHSVPTTSGGGTYGGPFGKNESQPGFQKDLYGATANRQHTTLVQPLTFSSDLHNSHQIIHPKEAGPVRHEAETNNQWENPSTFSNQNKPDIMPSASMWPSSGAPYEIRNDLYNPEEPTSDSKFNAGTPPIFCRSKSSKQNFSNSQMKQKQEPTTPDLSVRPLQSHELNDFHNLTPFCFPHICTLCEKTLFDLKDWDQHIKGNLHIQKCMAFSEKTDIKHVLSSAEGLLHSSSQNNTPVYNLSTAEDYALIAGSSYNSTSSFGQSSSTFSSVPFGINVSQRKSVPGRVVHICNLPEGSCTENDVINLGLPFGKVTNYILMKSTNQAFIEMAYTEAAQAMVQYYKEKPAVINDEKLLIRMSKRYKELQLKKPGKNVAAIIQDIHSQRERDMLREADRYGPERPRSRSPISHSLSPRSHTPSFTSGSSPHSPLSTNRTDWGSGREAWDQCSFSRKGDEKEVLPWRENGEEKRDRTDLWVHERKQHVRHLDKLDSEEHLEGVRGHKEKYLRGGSPNAKRAHTLPGYKSRDDYRKPSKQKPDKYQKHIVDGASKCKRKEEIKLRERRLSHSEDPVIEETSEQKLHKITDCIRQKQSDQEKTEDVDEKPEEEGSCVAEKQNTSKGKGSGNEVEKTDSDMEKSPFPTNNQMKEAEDDVESSIKEKDWESESEIETETWYPTNMEELVTVDEVGEDDLIMEPDITEFEEIVTVSQKEEECPILSTLDAEMEVKKEHSLLNRSEEKVMDASLEPEGKNAGNISGSEGNSTATKATHLNLDTEQSADELHEGKPQQDSTYNHKEEKINESADINLKLEDQCISSSPAKEEIFQQRDSLADHDKAMDPLENKKAMELLPKKQQEETSSGNQEHQKTPVNCRYQEMKTPDLPEVESKRPYFSPTWEQEDVFTELSIPLGVEFVVPRTGFYCKLCGLFYTNEEAAKIRHCRSTVHYRNLQVTNYWRFQALHCTYSIHGVACKSKLWACTTPAPLTNIILCDQNNS</sequence>
<feature type="domain" description="Matrin-type" evidence="9">
    <location>
        <begin position="1153"/>
        <end position="1184"/>
    </location>
</feature>
<dbReference type="GO" id="GO:0005634">
    <property type="term" value="C:nucleus"/>
    <property type="evidence" value="ECO:0007669"/>
    <property type="project" value="UniProtKB-SubCell"/>
</dbReference>
<dbReference type="PANTHER" id="PTHR15592">
    <property type="entry name" value="MATRIN 3/NUCLEAR PROTEIN 220-RELATED"/>
    <property type="match status" value="1"/>
</dbReference>
<dbReference type="InterPro" id="IPR000504">
    <property type="entry name" value="RRM_dom"/>
</dbReference>
<dbReference type="SMART" id="SM00360">
    <property type="entry name" value="RRM"/>
    <property type="match status" value="1"/>
</dbReference>
<feature type="compositionally biased region" description="Basic and acidic residues" evidence="7">
    <location>
        <begin position="628"/>
        <end position="638"/>
    </location>
</feature>
<dbReference type="PROSITE" id="PS50102">
    <property type="entry name" value="RRM"/>
    <property type="match status" value="1"/>
</dbReference>
<evidence type="ECO:0008006" key="12">
    <source>
        <dbReference type="Google" id="ProtNLM"/>
    </source>
</evidence>
<feature type="compositionally biased region" description="Basic and acidic residues" evidence="7">
    <location>
        <begin position="759"/>
        <end position="780"/>
    </location>
</feature>
<feature type="compositionally biased region" description="Basic and acidic residues" evidence="7">
    <location>
        <begin position="861"/>
        <end position="871"/>
    </location>
</feature>
<evidence type="ECO:0000259" key="9">
    <source>
        <dbReference type="PROSITE" id="PS50171"/>
    </source>
</evidence>
<feature type="region of interest" description="Disordered" evidence="7">
    <location>
        <begin position="628"/>
        <end position="685"/>
    </location>
</feature>
<feature type="compositionally biased region" description="Low complexity" evidence="7">
    <location>
        <begin position="373"/>
        <end position="383"/>
    </location>
</feature>
<gene>
    <name evidence="10" type="ORF">JRQ81_018217</name>
</gene>
<proteinExistence type="predicted"/>
<feature type="compositionally biased region" description="Acidic residues" evidence="7">
    <location>
        <begin position="833"/>
        <end position="843"/>
    </location>
</feature>
<dbReference type="CDD" id="cd12685">
    <property type="entry name" value="RRM_RBM20"/>
    <property type="match status" value="1"/>
</dbReference>
<dbReference type="Proteomes" id="UP001142489">
    <property type="component" value="Unassembled WGS sequence"/>
</dbReference>
<feature type="compositionally biased region" description="Basic and acidic residues" evidence="7">
    <location>
        <begin position="811"/>
        <end position="832"/>
    </location>
</feature>
<keyword evidence="4" id="KW-0862">Zinc</keyword>
<keyword evidence="5" id="KW-0539">Nucleus</keyword>
<dbReference type="Gene3D" id="3.30.70.330">
    <property type="match status" value="1"/>
</dbReference>
<protein>
    <recommendedName>
        <fullName evidence="12">RNA-binding protein 20</fullName>
    </recommendedName>
</protein>
<reference evidence="10" key="1">
    <citation type="journal article" date="2023" name="DNA Res.">
        <title>Chromosome-level genome assembly of Phrynocephalus forsythii using third-generation DNA sequencing and Hi-C analysis.</title>
        <authorList>
            <person name="Qi Y."/>
            <person name="Zhao W."/>
            <person name="Zhao Y."/>
            <person name="Niu C."/>
            <person name="Cao S."/>
            <person name="Zhang Y."/>
        </authorList>
    </citation>
    <scope>NUCLEOTIDE SEQUENCE</scope>
    <source>
        <tissue evidence="10">Muscle</tissue>
    </source>
</reference>
<name>A0A9Q1B137_9SAUR</name>
<feature type="compositionally biased region" description="Basic and acidic residues" evidence="7">
    <location>
        <begin position="1013"/>
        <end position="1028"/>
    </location>
</feature>
<feature type="region of interest" description="Disordered" evidence="7">
    <location>
        <begin position="1"/>
        <end position="41"/>
    </location>
</feature>
<dbReference type="SMART" id="SM00451">
    <property type="entry name" value="ZnF_U1"/>
    <property type="match status" value="2"/>
</dbReference>
<dbReference type="InterPro" id="IPR013087">
    <property type="entry name" value="Znf_C2H2_type"/>
</dbReference>
<dbReference type="PROSITE" id="PS50171">
    <property type="entry name" value="ZF_MATRIN"/>
    <property type="match status" value="1"/>
</dbReference>
<evidence type="ECO:0000256" key="1">
    <source>
        <dbReference type="ARBA" id="ARBA00004123"/>
    </source>
</evidence>
<feature type="compositionally biased region" description="Polar residues" evidence="7">
    <location>
        <begin position="641"/>
        <end position="672"/>
    </location>
</feature>
<evidence type="ECO:0000313" key="11">
    <source>
        <dbReference type="Proteomes" id="UP001142489"/>
    </source>
</evidence>
<feature type="compositionally biased region" description="Polar residues" evidence="7">
    <location>
        <begin position="987"/>
        <end position="1009"/>
    </location>
</feature>
<feature type="region of interest" description="Disordered" evidence="7">
    <location>
        <begin position="228"/>
        <end position="263"/>
    </location>
</feature>
<dbReference type="InterPro" id="IPR035979">
    <property type="entry name" value="RBD_domain_sf"/>
</dbReference>
<evidence type="ECO:0000256" key="5">
    <source>
        <dbReference type="ARBA" id="ARBA00023242"/>
    </source>
</evidence>
<keyword evidence="11" id="KW-1185">Reference proteome</keyword>
<dbReference type="InterPro" id="IPR034790">
    <property type="entry name" value="RBM20_RRM"/>
</dbReference>
<evidence type="ECO:0000256" key="2">
    <source>
        <dbReference type="ARBA" id="ARBA00022723"/>
    </source>
</evidence>
<dbReference type="EMBL" id="JAPFRF010000008">
    <property type="protein sequence ID" value="KAJ7325197.1"/>
    <property type="molecule type" value="Genomic_DNA"/>
</dbReference>
<keyword evidence="3" id="KW-0863">Zinc-finger</keyword>
<feature type="compositionally biased region" description="Gly residues" evidence="7">
    <location>
        <begin position="244"/>
        <end position="253"/>
    </location>
</feature>
<evidence type="ECO:0000256" key="7">
    <source>
        <dbReference type="SAM" id="MobiDB-lite"/>
    </source>
</evidence>
<evidence type="ECO:0000259" key="8">
    <source>
        <dbReference type="PROSITE" id="PS50102"/>
    </source>
</evidence>
<dbReference type="GO" id="GO:0003723">
    <property type="term" value="F:RNA binding"/>
    <property type="evidence" value="ECO:0007669"/>
    <property type="project" value="UniProtKB-UniRule"/>
</dbReference>
<feature type="region of interest" description="Disordered" evidence="7">
    <location>
        <begin position="964"/>
        <end position="1028"/>
    </location>
</feature>
<evidence type="ECO:0000256" key="4">
    <source>
        <dbReference type="ARBA" id="ARBA00022833"/>
    </source>
</evidence>
<evidence type="ECO:0000256" key="6">
    <source>
        <dbReference type="PROSITE-ProRule" id="PRU00176"/>
    </source>
</evidence>
<keyword evidence="6" id="KW-0694">RNA-binding</keyword>
<organism evidence="10 11">
    <name type="scientific">Phrynocephalus forsythii</name>
    <dbReference type="NCBI Taxonomy" id="171643"/>
    <lineage>
        <taxon>Eukaryota</taxon>
        <taxon>Metazoa</taxon>
        <taxon>Chordata</taxon>
        <taxon>Craniata</taxon>
        <taxon>Vertebrata</taxon>
        <taxon>Euteleostomi</taxon>
        <taxon>Lepidosauria</taxon>
        <taxon>Squamata</taxon>
        <taxon>Bifurcata</taxon>
        <taxon>Unidentata</taxon>
        <taxon>Episquamata</taxon>
        <taxon>Toxicofera</taxon>
        <taxon>Iguania</taxon>
        <taxon>Acrodonta</taxon>
        <taxon>Agamidae</taxon>
        <taxon>Agaminae</taxon>
        <taxon>Phrynocephalus</taxon>
    </lineage>
</organism>
<feature type="region of interest" description="Disordered" evidence="7">
    <location>
        <begin position="730"/>
        <end position="911"/>
    </location>
</feature>
<dbReference type="InterPro" id="IPR000690">
    <property type="entry name" value="Matrin/U1-C_Znf_C2H2"/>
</dbReference>
<dbReference type="SMART" id="SM00355">
    <property type="entry name" value="ZnF_C2H2"/>
    <property type="match status" value="2"/>
</dbReference>
<feature type="compositionally biased region" description="Basic and acidic residues" evidence="7">
    <location>
        <begin position="730"/>
        <end position="742"/>
    </location>
</feature>
<dbReference type="OrthoDB" id="8949749at2759"/>
<dbReference type="GO" id="GO:0008270">
    <property type="term" value="F:zinc ion binding"/>
    <property type="evidence" value="ECO:0007669"/>
    <property type="project" value="UniProtKB-KW"/>
</dbReference>
<comment type="caution">
    <text evidence="10">The sequence shown here is derived from an EMBL/GenBank/DDBJ whole genome shotgun (WGS) entry which is preliminary data.</text>
</comment>
<dbReference type="SUPFAM" id="SSF54928">
    <property type="entry name" value="RNA-binding domain, RBD"/>
    <property type="match status" value="1"/>
</dbReference>
<feature type="domain" description="RRM" evidence="8">
    <location>
        <begin position="522"/>
        <end position="597"/>
    </location>
</feature>
<keyword evidence="2" id="KW-0479">Metal-binding</keyword>
<feature type="compositionally biased region" description="Basic and acidic residues" evidence="7">
    <location>
        <begin position="788"/>
        <end position="804"/>
    </location>
</feature>
<dbReference type="InterPro" id="IPR003604">
    <property type="entry name" value="Matrin/U1-like-C_Znf_C2H2"/>
</dbReference>
<evidence type="ECO:0000256" key="3">
    <source>
        <dbReference type="ARBA" id="ARBA00022771"/>
    </source>
</evidence>